<gene>
    <name evidence="7" type="ORF">QM524_23490</name>
</gene>
<feature type="transmembrane region" description="Helical" evidence="6">
    <location>
        <begin position="455"/>
        <end position="473"/>
    </location>
</feature>
<feature type="transmembrane region" description="Helical" evidence="6">
    <location>
        <begin position="368"/>
        <end position="390"/>
    </location>
</feature>
<name>A0ABT6YF34_9BACT</name>
<feature type="transmembrane region" description="Helical" evidence="6">
    <location>
        <begin position="396"/>
        <end position="414"/>
    </location>
</feature>
<comment type="caution">
    <text evidence="7">The sequence shown here is derived from an EMBL/GenBank/DDBJ whole genome shotgun (WGS) entry which is preliminary data.</text>
</comment>
<feature type="transmembrane region" description="Helical" evidence="6">
    <location>
        <begin position="5"/>
        <end position="27"/>
    </location>
</feature>
<organism evidence="7 8">
    <name type="scientific">Flectobacillus roseus</name>
    <dbReference type="NCBI Taxonomy" id="502259"/>
    <lineage>
        <taxon>Bacteria</taxon>
        <taxon>Pseudomonadati</taxon>
        <taxon>Bacteroidota</taxon>
        <taxon>Cytophagia</taxon>
        <taxon>Cytophagales</taxon>
        <taxon>Flectobacillaceae</taxon>
        <taxon>Flectobacillus</taxon>
    </lineage>
</organism>
<evidence type="ECO:0000256" key="5">
    <source>
        <dbReference type="ARBA" id="ARBA00023136"/>
    </source>
</evidence>
<evidence type="ECO:0000313" key="8">
    <source>
        <dbReference type="Proteomes" id="UP001236507"/>
    </source>
</evidence>
<dbReference type="PANTHER" id="PTHR30250:SF11">
    <property type="entry name" value="O-ANTIGEN TRANSPORTER-RELATED"/>
    <property type="match status" value="1"/>
</dbReference>
<protein>
    <submittedName>
        <fullName evidence="7">Lipopolysaccharide biosynthesis protein</fullName>
    </submittedName>
</protein>
<keyword evidence="3 6" id="KW-0812">Transmembrane</keyword>
<evidence type="ECO:0000256" key="1">
    <source>
        <dbReference type="ARBA" id="ARBA00004651"/>
    </source>
</evidence>
<evidence type="ECO:0000313" key="7">
    <source>
        <dbReference type="EMBL" id="MDI9862207.1"/>
    </source>
</evidence>
<proteinExistence type="predicted"/>
<feature type="transmembrane region" description="Helical" evidence="6">
    <location>
        <begin position="156"/>
        <end position="176"/>
    </location>
</feature>
<dbReference type="InterPro" id="IPR050833">
    <property type="entry name" value="Poly_Biosynth_Transport"/>
</dbReference>
<comment type="subcellular location">
    <subcellularLocation>
        <location evidence="1">Cell membrane</location>
        <topology evidence="1">Multi-pass membrane protein</topology>
    </subcellularLocation>
</comment>
<dbReference type="PANTHER" id="PTHR30250">
    <property type="entry name" value="PST FAMILY PREDICTED COLANIC ACID TRANSPORTER"/>
    <property type="match status" value="1"/>
</dbReference>
<keyword evidence="8" id="KW-1185">Reference proteome</keyword>
<evidence type="ECO:0000256" key="3">
    <source>
        <dbReference type="ARBA" id="ARBA00022692"/>
    </source>
</evidence>
<dbReference type="EMBL" id="JASHIF010000026">
    <property type="protein sequence ID" value="MDI9862207.1"/>
    <property type="molecule type" value="Genomic_DNA"/>
</dbReference>
<feature type="transmembrane region" description="Helical" evidence="6">
    <location>
        <begin position="334"/>
        <end position="356"/>
    </location>
</feature>
<feature type="transmembrane region" description="Helical" evidence="6">
    <location>
        <begin position="82"/>
        <end position="104"/>
    </location>
</feature>
<evidence type="ECO:0000256" key="2">
    <source>
        <dbReference type="ARBA" id="ARBA00022475"/>
    </source>
</evidence>
<keyword evidence="4 6" id="KW-1133">Transmembrane helix</keyword>
<feature type="transmembrane region" description="Helical" evidence="6">
    <location>
        <begin position="182"/>
        <end position="201"/>
    </location>
</feature>
<dbReference type="InterPro" id="IPR002797">
    <property type="entry name" value="Polysacc_synth"/>
</dbReference>
<feature type="transmembrane region" description="Helical" evidence="6">
    <location>
        <begin position="39"/>
        <end position="70"/>
    </location>
</feature>
<dbReference type="Proteomes" id="UP001236507">
    <property type="component" value="Unassembled WGS sequence"/>
</dbReference>
<feature type="transmembrane region" description="Helical" evidence="6">
    <location>
        <begin position="430"/>
        <end position="449"/>
    </location>
</feature>
<dbReference type="RefSeq" id="WP_283346480.1">
    <property type="nucleotide sequence ID" value="NZ_JASHIF010000026.1"/>
</dbReference>
<evidence type="ECO:0000256" key="6">
    <source>
        <dbReference type="SAM" id="Phobius"/>
    </source>
</evidence>
<reference evidence="7 8" key="1">
    <citation type="submission" date="2023-05" db="EMBL/GenBank/DDBJ databases">
        <title>Novel species of genus Flectobacillus isolated from stream in China.</title>
        <authorList>
            <person name="Lu H."/>
        </authorList>
    </citation>
    <scope>NUCLEOTIDE SEQUENCE [LARGE SCALE GENOMIC DNA]</scope>
    <source>
        <strain evidence="7 8">KCTC 42575</strain>
    </source>
</reference>
<dbReference type="Pfam" id="PF01943">
    <property type="entry name" value="Polysacc_synt"/>
    <property type="match status" value="1"/>
</dbReference>
<sequence>MKKRLFLNAIVSILQVISMGVAAFVVYKIVLLKLGARDLGIWSLVFSVSSVANVANLGVASSLIKFIAFYHAKEDWKQINKLIGTGFIIVCSFMGLVVGLLYLLRKPLLLLLLSDKDLNIGLDIFPLSLMSLWINTSGAVVLAVLDGLKQTYKRSLIYICSSFVFTISTYLIISTYGLQGLGYAQILQGLFVLLTSWVILIKSSPYLSIRFMKFEKLAFKEIFSYSVKFQLVSLINIFLEPASKFLLAKFGSLSDVGYFEMSNRLVSQVRQLMVSANQVIIPWIAQGDGTRDFIIKIYKKNFDIISFFGFLSMGALIILFPFFSLIWIGELNDFFIFSGIILTFSQLINVHTFPANFTNLGVGNLNHLIYTATTFCTLNCIFGAILGYYFSGIGVVIGWGIALILGSLFQMYLFRKEYSVKYYQVYTNDILFRGLSILICCCIVFFYTFGTQELLIVSGLGLLCHTLLVFLSLKNSQIYSEIVIVIESKFRKKES</sequence>
<keyword evidence="2" id="KW-1003">Cell membrane</keyword>
<accession>A0ABT6YF34</accession>
<feature type="transmembrane region" description="Helical" evidence="6">
    <location>
        <begin position="124"/>
        <end position="144"/>
    </location>
</feature>
<evidence type="ECO:0000256" key="4">
    <source>
        <dbReference type="ARBA" id="ARBA00022989"/>
    </source>
</evidence>
<keyword evidence="5 6" id="KW-0472">Membrane</keyword>
<feature type="transmembrane region" description="Helical" evidence="6">
    <location>
        <begin position="305"/>
        <end position="328"/>
    </location>
</feature>